<accession>S4RD78</accession>
<proteinExistence type="predicted"/>
<dbReference type="AlphaFoldDB" id="S4RD78"/>
<dbReference type="GO" id="GO:0016717">
    <property type="term" value="F:oxidoreductase activity, acting on paired donors, with oxidation of a pair of donors resulting in the reduction of molecular oxygen to two molecules of water"/>
    <property type="evidence" value="ECO:0007669"/>
    <property type="project" value="TreeGrafter"/>
</dbReference>
<feature type="transmembrane region" description="Helical" evidence="1">
    <location>
        <begin position="101"/>
        <end position="123"/>
    </location>
</feature>
<dbReference type="Ensembl" id="ENSPMAT00000003175.1">
    <property type="protein sequence ID" value="ENSPMAP00000003160.1"/>
    <property type="gene ID" value="ENSPMAG00000002901.1"/>
</dbReference>
<dbReference type="GO" id="GO:0006629">
    <property type="term" value="P:lipid metabolic process"/>
    <property type="evidence" value="ECO:0007669"/>
    <property type="project" value="TreeGrafter"/>
</dbReference>
<feature type="transmembrane region" description="Helical" evidence="1">
    <location>
        <begin position="15"/>
        <end position="33"/>
    </location>
</feature>
<keyword evidence="1" id="KW-0472">Membrane</keyword>
<evidence type="ECO:0008006" key="3">
    <source>
        <dbReference type="Google" id="ProtNLM"/>
    </source>
</evidence>
<dbReference type="STRING" id="7757.ENSPMAP00000003160"/>
<dbReference type="GO" id="GO:0016020">
    <property type="term" value="C:membrane"/>
    <property type="evidence" value="ECO:0007669"/>
    <property type="project" value="TreeGrafter"/>
</dbReference>
<sequence>ASTAGLVLVSLDSSAALLLGCGCLAVTHALFTVKATHLASHNSLADSRLWSRVWCLFFIEVCGCFPADVAVEEHVKVHHAYTNVLGLGDSSTWRVPFLPRFVYLFLAPLALPFITPAVTLGMAR</sequence>
<dbReference type="GeneTree" id="ENSGT00940000171381"/>
<protein>
    <recommendedName>
        <fullName evidence="3">Fatty acid desaturase domain-containing protein</fullName>
    </recommendedName>
</protein>
<reference evidence="2" key="1">
    <citation type="submission" date="2025-08" db="UniProtKB">
        <authorList>
            <consortium name="Ensembl"/>
        </authorList>
    </citation>
    <scope>IDENTIFICATION</scope>
</reference>
<evidence type="ECO:0000256" key="1">
    <source>
        <dbReference type="SAM" id="Phobius"/>
    </source>
</evidence>
<keyword evidence="1" id="KW-0812">Transmembrane</keyword>
<dbReference type="InterPro" id="IPR012171">
    <property type="entry name" value="Fatty_acid_desaturase"/>
</dbReference>
<name>S4RD78_PETMA</name>
<dbReference type="CDD" id="cd01060">
    <property type="entry name" value="Membrane-FADS-like"/>
    <property type="match status" value="1"/>
</dbReference>
<reference evidence="2" key="2">
    <citation type="submission" date="2025-09" db="UniProtKB">
        <authorList>
            <consortium name="Ensembl"/>
        </authorList>
    </citation>
    <scope>IDENTIFICATION</scope>
</reference>
<evidence type="ECO:0000313" key="2">
    <source>
        <dbReference type="Ensembl" id="ENSPMAP00000003160.1"/>
    </source>
</evidence>
<dbReference type="PANTHER" id="PTHR19353:SF13">
    <property type="entry name" value="FATTY ACID DESATURASE 6"/>
    <property type="match status" value="1"/>
</dbReference>
<dbReference type="HOGENOM" id="CLU_2009231_0_0_1"/>
<organism evidence="2">
    <name type="scientific">Petromyzon marinus</name>
    <name type="common">Sea lamprey</name>
    <dbReference type="NCBI Taxonomy" id="7757"/>
    <lineage>
        <taxon>Eukaryota</taxon>
        <taxon>Metazoa</taxon>
        <taxon>Chordata</taxon>
        <taxon>Craniata</taxon>
        <taxon>Vertebrata</taxon>
        <taxon>Cyclostomata</taxon>
        <taxon>Hyperoartia</taxon>
        <taxon>Petromyzontiformes</taxon>
        <taxon>Petromyzontidae</taxon>
        <taxon>Petromyzon</taxon>
    </lineage>
</organism>
<dbReference type="PANTHER" id="PTHR19353">
    <property type="entry name" value="FATTY ACID DESATURASE 2"/>
    <property type="match status" value="1"/>
</dbReference>
<keyword evidence="1" id="KW-1133">Transmembrane helix</keyword>